<evidence type="ECO:0000256" key="5">
    <source>
        <dbReference type="ARBA" id="ARBA00022764"/>
    </source>
</evidence>
<dbReference type="Proteomes" id="UP000078454">
    <property type="component" value="Unassembled WGS sequence"/>
</dbReference>
<reference evidence="8 9" key="1">
    <citation type="submission" date="2016-05" db="EMBL/GenBank/DDBJ databases">
        <title>Paenibacillus sp. 1ZS3-15 nov., isolated from the rhizosphere soil.</title>
        <authorList>
            <person name="Zhang X.X."/>
            <person name="Zhang J."/>
        </authorList>
    </citation>
    <scope>NUCLEOTIDE SEQUENCE [LARGE SCALE GENOMIC DNA]</scope>
    <source>
        <strain evidence="8 9">1ZS3-15</strain>
    </source>
</reference>
<keyword evidence="4" id="KW-0732">Signal</keyword>
<dbReference type="GO" id="GO:0042121">
    <property type="term" value="P:alginic acid biosynthetic process"/>
    <property type="evidence" value="ECO:0007669"/>
    <property type="project" value="UniProtKB-UniPathway"/>
</dbReference>
<evidence type="ECO:0000256" key="3">
    <source>
        <dbReference type="ARBA" id="ARBA00022679"/>
    </source>
</evidence>
<gene>
    <name evidence="8" type="ORF">A8708_18295</name>
</gene>
<comment type="caution">
    <text evidence="8">The sequence shown here is derived from an EMBL/GenBank/DDBJ whole genome shotgun (WGS) entry which is preliminary data.</text>
</comment>
<protein>
    <recommendedName>
        <fullName evidence="7">AlgX/AlgJ SGNH hydrolase-like domain-containing protein</fullName>
    </recommendedName>
</protein>
<accession>A0A198AH12</accession>
<feature type="domain" description="AlgX/AlgJ SGNH hydrolase-like" evidence="7">
    <location>
        <begin position="123"/>
        <end position="276"/>
    </location>
</feature>
<name>A0A198AH12_9BACL</name>
<dbReference type="UniPathway" id="UPA00286"/>
<dbReference type="EMBL" id="LYPB01000050">
    <property type="protein sequence ID" value="OAS20517.1"/>
    <property type="molecule type" value="Genomic_DNA"/>
</dbReference>
<dbReference type="STRING" id="1850517.A8708_18295"/>
<dbReference type="AlphaFoldDB" id="A0A198AH12"/>
<dbReference type="OrthoDB" id="175771at2"/>
<dbReference type="GO" id="GO:0016740">
    <property type="term" value="F:transferase activity"/>
    <property type="evidence" value="ECO:0007669"/>
    <property type="project" value="UniProtKB-KW"/>
</dbReference>
<evidence type="ECO:0000256" key="4">
    <source>
        <dbReference type="ARBA" id="ARBA00022729"/>
    </source>
</evidence>
<organism evidence="8 9">
    <name type="scientific">Paenibacillus oryzisoli</name>
    <dbReference type="NCBI Taxonomy" id="1850517"/>
    <lineage>
        <taxon>Bacteria</taxon>
        <taxon>Bacillati</taxon>
        <taxon>Bacillota</taxon>
        <taxon>Bacilli</taxon>
        <taxon>Bacillales</taxon>
        <taxon>Paenibacillaceae</taxon>
        <taxon>Paenibacillus</taxon>
    </lineage>
</organism>
<keyword evidence="5" id="KW-0574">Periplasm</keyword>
<keyword evidence="9" id="KW-1185">Reference proteome</keyword>
<sequence>MKFFTMKISYILLLLVMSLLPLLQMKYDIFTKMTLNGVTQRVEFPKLSYNSFISGEYQKKFEMWFNQNFGLREYYVKINNQIYYSLFNQTPPNSQVMIGKEKQLFEKAYINEYLNIIQPITPELLEKKVIELKKLQDLLQLRGKPFLLFITPSKAAIYPEYIPDQLKVLQKNKSRNYDTIIPLLNKYGVNYVDGHKITIAHKNSGKYPMFPQGGTHWNLLASYYSSKAVLDKLEQITQKKFISLESSSVTETIPTGFDRDLANLINVWNTPLEYKTVVPKLVDNRTGNEFIPNILMEGGSFSFQFVDILHQVNAFKQLDFYYYYHTSYQYKEGTEARILGDLNGVDWKDVMNHDVFIIEMNEQNIPKLLQKDGFFQDAINYLEPINLSFSKVNNEYVEITTINGMNGFIFKKGANGNSTLFIESDKIKLIPGTEYTLSYKASGFNSLKVDLYPDDLPQKFQNDISEYPKEFKFDFKSDSLNMRSASLRYFIDGLPGTTDKDTVVYDIKLEIKNK</sequence>
<keyword evidence="6" id="KW-0016">Alginate biosynthesis</keyword>
<proteinExistence type="predicted"/>
<evidence type="ECO:0000256" key="6">
    <source>
        <dbReference type="ARBA" id="ARBA00022841"/>
    </source>
</evidence>
<evidence type="ECO:0000256" key="2">
    <source>
        <dbReference type="ARBA" id="ARBA00005182"/>
    </source>
</evidence>
<evidence type="ECO:0000256" key="1">
    <source>
        <dbReference type="ARBA" id="ARBA00004418"/>
    </source>
</evidence>
<keyword evidence="3" id="KW-0808">Transferase</keyword>
<comment type="pathway">
    <text evidence="2">Glycan biosynthesis; alginate biosynthesis.</text>
</comment>
<evidence type="ECO:0000313" key="8">
    <source>
        <dbReference type="EMBL" id="OAS20517.1"/>
    </source>
</evidence>
<evidence type="ECO:0000259" key="7">
    <source>
        <dbReference type="Pfam" id="PF16822"/>
    </source>
</evidence>
<dbReference type="Pfam" id="PF16822">
    <property type="entry name" value="ALGX"/>
    <property type="match status" value="1"/>
</dbReference>
<dbReference type="GO" id="GO:0042597">
    <property type="term" value="C:periplasmic space"/>
    <property type="evidence" value="ECO:0007669"/>
    <property type="project" value="UniProtKB-SubCell"/>
</dbReference>
<comment type="subcellular location">
    <subcellularLocation>
        <location evidence="1">Periplasm</location>
    </subcellularLocation>
</comment>
<evidence type="ECO:0000313" key="9">
    <source>
        <dbReference type="Proteomes" id="UP000078454"/>
    </source>
</evidence>
<dbReference type="InterPro" id="IPR031811">
    <property type="entry name" value="ALGX/ALGJ_SGNH-like"/>
</dbReference>